<accession>A0A0N4XX09</accession>
<dbReference type="WBParaSite" id="NBR_0000747701-mRNA-1">
    <property type="protein sequence ID" value="NBR_0000747701-mRNA-1"/>
    <property type="gene ID" value="NBR_0000747701"/>
</dbReference>
<evidence type="ECO:0000313" key="1">
    <source>
        <dbReference type="EMBL" id="VDL71067.1"/>
    </source>
</evidence>
<gene>
    <name evidence="1" type="ORF">NBR_LOCUS7478</name>
</gene>
<dbReference type="Proteomes" id="UP000271162">
    <property type="component" value="Unassembled WGS sequence"/>
</dbReference>
<organism evidence="3">
    <name type="scientific">Nippostrongylus brasiliensis</name>
    <name type="common">Rat hookworm</name>
    <dbReference type="NCBI Taxonomy" id="27835"/>
    <lineage>
        <taxon>Eukaryota</taxon>
        <taxon>Metazoa</taxon>
        <taxon>Ecdysozoa</taxon>
        <taxon>Nematoda</taxon>
        <taxon>Chromadorea</taxon>
        <taxon>Rhabditida</taxon>
        <taxon>Rhabditina</taxon>
        <taxon>Rhabditomorpha</taxon>
        <taxon>Strongyloidea</taxon>
        <taxon>Heligmosomidae</taxon>
        <taxon>Nippostrongylus</taxon>
    </lineage>
</organism>
<dbReference type="EMBL" id="UYSL01019893">
    <property type="protein sequence ID" value="VDL71067.1"/>
    <property type="molecule type" value="Genomic_DNA"/>
</dbReference>
<keyword evidence="2" id="KW-1185">Reference proteome</keyword>
<name>A0A0N4XX09_NIPBR</name>
<dbReference type="AlphaFoldDB" id="A0A0N4XX09"/>
<protein>
    <submittedName>
        <fullName evidence="3">Myb_CC_LHEQLE domain-containing protein</fullName>
    </submittedName>
</protein>
<evidence type="ECO:0000313" key="2">
    <source>
        <dbReference type="Proteomes" id="UP000271162"/>
    </source>
</evidence>
<evidence type="ECO:0000313" key="3">
    <source>
        <dbReference type="WBParaSite" id="NBR_0000747701-mRNA-1"/>
    </source>
</evidence>
<sequence length="86" mass="9781">MSSTEMGWACWKKKALLVRIGRSVLEQRERQLEHELKHELSTECHQQLMTCHCTCNIDVNYACAHANQPHPPQTFIAESSSSSLGQ</sequence>
<reference evidence="3" key="1">
    <citation type="submission" date="2017-02" db="UniProtKB">
        <authorList>
            <consortium name="WormBaseParasite"/>
        </authorList>
    </citation>
    <scope>IDENTIFICATION</scope>
</reference>
<reference evidence="1 2" key="2">
    <citation type="submission" date="2018-11" db="EMBL/GenBank/DDBJ databases">
        <authorList>
            <consortium name="Pathogen Informatics"/>
        </authorList>
    </citation>
    <scope>NUCLEOTIDE SEQUENCE [LARGE SCALE GENOMIC DNA]</scope>
</reference>
<proteinExistence type="predicted"/>